<keyword evidence="7" id="KW-1005">Bacterial flagellum biogenesis</keyword>
<keyword evidence="12" id="KW-0969">Cilium</keyword>
<comment type="caution">
    <text evidence="12">The sequence shown here is derived from an EMBL/GenBank/DDBJ whole genome shotgun (WGS) entry which is preliminary data.</text>
</comment>
<keyword evidence="12" id="KW-0282">Flagellum</keyword>
<dbReference type="GO" id="GO:0006935">
    <property type="term" value="P:chemotaxis"/>
    <property type="evidence" value="ECO:0007669"/>
    <property type="project" value="UniProtKB-KW"/>
</dbReference>
<keyword evidence="5" id="KW-1003">Cell membrane</keyword>
<dbReference type="EMBL" id="BMEV01000004">
    <property type="protein sequence ID" value="GGH69518.1"/>
    <property type="molecule type" value="Genomic_DNA"/>
</dbReference>
<keyword evidence="11" id="KW-0175">Coiled coil</keyword>
<dbReference type="AlphaFoldDB" id="A0A8J2ZQ20"/>
<dbReference type="GO" id="GO:0005886">
    <property type="term" value="C:plasma membrane"/>
    <property type="evidence" value="ECO:0007669"/>
    <property type="project" value="UniProtKB-SubCell"/>
</dbReference>
<comment type="similarity">
    <text evidence="2">Belongs to the FliJ family.</text>
</comment>
<reference evidence="12" key="1">
    <citation type="journal article" date="2014" name="Int. J. Syst. Evol. Microbiol.">
        <title>Complete genome sequence of Corynebacterium casei LMG S-19264T (=DSM 44701T), isolated from a smear-ripened cheese.</title>
        <authorList>
            <consortium name="US DOE Joint Genome Institute (JGI-PGF)"/>
            <person name="Walter F."/>
            <person name="Albersmeier A."/>
            <person name="Kalinowski J."/>
            <person name="Ruckert C."/>
        </authorList>
    </citation>
    <scope>NUCLEOTIDE SEQUENCE</scope>
    <source>
        <strain evidence="12">CGMCC 1.12360</strain>
    </source>
</reference>
<keyword evidence="6" id="KW-0145">Chemotaxis</keyword>
<evidence type="ECO:0000256" key="5">
    <source>
        <dbReference type="ARBA" id="ARBA00022475"/>
    </source>
</evidence>
<evidence type="ECO:0000256" key="10">
    <source>
        <dbReference type="ARBA" id="ARBA00023225"/>
    </source>
</evidence>
<evidence type="ECO:0000313" key="12">
    <source>
        <dbReference type="EMBL" id="GGH69518.1"/>
    </source>
</evidence>
<evidence type="ECO:0000256" key="3">
    <source>
        <dbReference type="ARBA" id="ARBA00020392"/>
    </source>
</evidence>
<keyword evidence="4" id="KW-0813">Transport</keyword>
<evidence type="ECO:0000313" key="13">
    <source>
        <dbReference type="Proteomes" id="UP000602050"/>
    </source>
</evidence>
<dbReference type="Proteomes" id="UP000602050">
    <property type="component" value="Unassembled WGS sequence"/>
</dbReference>
<dbReference type="GO" id="GO:0009288">
    <property type="term" value="C:bacterial-type flagellum"/>
    <property type="evidence" value="ECO:0007669"/>
    <property type="project" value="InterPro"/>
</dbReference>
<evidence type="ECO:0000256" key="4">
    <source>
        <dbReference type="ARBA" id="ARBA00022448"/>
    </source>
</evidence>
<keyword evidence="9" id="KW-0472">Membrane</keyword>
<proteinExistence type="inferred from homology"/>
<dbReference type="GO" id="GO:0071973">
    <property type="term" value="P:bacterial-type flagellum-dependent cell motility"/>
    <property type="evidence" value="ECO:0007669"/>
    <property type="project" value="InterPro"/>
</dbReference>
<dbReference type="NCBIfam" id="TIGR02473">
    <property type="entry name" value="flagell_FliJ"/>
    <property type="match status" value="1"/>
</dbReference>
<evidence type="ECO:0000256" key="7">
    <source>
        <dbReference type="ARBA" id="ARBA00022795"/>
    </source>
</evidence>
<dbReference type="Pfam" id="PF02050">
    <property type="entry name" value="FliJ"/>
    <property type="match status" value="1"/>
</dbReference>
<dbReference type="InterPro" id="IPR012823">
    <property type="entry name" value="Flagell_FliJ"/>
</dbReference>
<evidence type="ECO:0000256" key="1">
    <source>
        <dbReference type="ARBA" id="ARBA00004413"/>
    </source>
</evidence>
<protein>
    <recommendedName>
        <fullName evidence="3">Flagellar FliJ protein</fullName>
    </recommendedName>
</protein>
<accession>A0A8J2ZQ20</accession>
<organism evidence="12 13">
    <name type="scientific">Compostibacillus humi</name>
    <dbReference type="NCBI Taxonomy" id="1245525"/>
    <lineage>
        <taxon>Bacteria</taxon>
        <taxon>Bacillati</taxon>
        <taxon>Bacillota</taxon>
        <taxon>Bacilli</taxon>
        <taxon>Bacillales</taxon>
        <taxon>Bacillaceae</taxon>
        <taxon>Compostibacillus</taxon>
    </lineage>
</organism>
<evidence type="ECO:0000256" key="6">
    <source>
        <dbReference type="ARBA" id="ARBA00022500"/>
    </source>
</evidence>
<keyword evidence="8" id="KW-0653">Protein transport</keyword>
<dbReference type="GO" id="GO:0015031">
    <property type="term" value="P:protein transport"/>
    <property type="evidence" value="ECO:0007669"/>
    <property type="project" value="UniProtKB-KW"/>
</dbReference>
<dbReference type="RefSeq" id="WP_188390660.1">
    <property type="nucleotide sequence ID" value="NZ_BMEV01000004.1"/>
</dbReference>
<feature type="coiled-coil region" evidence="11">
    <location>
        <begin position="66"/>
        <end position="100"/>
    </location>
</feature>
<evidence type="ECO:0000256" key="2">
    <source>
        <dbReference type="ARBA" id="ARBA00010004"/>
    </source>
</evidence>
<gene>
    <name evidence="12" type="primary">fliJ</name>
    <name evidence="12" type="ORF">GCM10010978_03590</name>
</gene>
<keyword evidence="10" id="KW-1006">Bacterial flagellum protein export</keyword>
<keyword evidence="13" id="KW-1185">Reference proteome</keyword>
<evidence type="ECO:0000256" key="11">
    <source>
        <dbReference type="SAM" id="Coils"/>
    </source>
</evidence>
<name>A0A8J2ZQ20_9BACI</name>
<keyword evidence="12" id="KW-0966">Cell projection</keyword>
<evidence type="ECO:0000256" key="8">
    <source>
        <dbReference type="ARBA" id="ARBA00022927"/>
    </source>
</evidence>
<reference evidence="12" key="2">
    <citation type="submission" date="2020-09" db="EMBL/GenBank/DDBJ databases">
        <authorList>
            <person name="Sun Q."/>
            <person name="Zhou Y."/>
        </authorList>
    </citation>
    <scope>NUCLEOTIDE SEQUENCE</scope>
    <source>
        <strain evidence="12">CGMCC 1.12360</strain>
    </source>
</reference>
<sequence length="148" mass="17745">MAESMAFHKILHVRENEKSIALREYNQSLDLFEQVATELYQLLKKKENAEESYDMSLQNATSIEKIKEQALYIEMLNEEISSLQEQVQRARTEMEWKQKKLTDAHVEVKKFQKLIDHRKQKEEVERKKMENTLMDEISVTQFLSHKNR</sequence>
<dbReference type="Gene3D" id="1.10.287.1700">
    <property type="match status" value="1"/>
</dbReference>
<comment type="subcellular location">
    <subcellularLocation>
        <location evidence="1">Cell membrane</location>
        <topology evidence="1">Peripheral membrane protein</topology>
        <orientation evidence="1">Cytoplasmic side</orientation>
    </subcellularLocation>
</comment>
<dbReference type="InterPro" id="IPR053716">
    <property type="entry name" value="Flag_assembly_chemotaxis_eff"/>
</dbReference>
<dbReference type="GO" id="GO:0044781">
    <property type="term" value="P:bacterial-type flagellum organization"/>
    <property type="evidence" value="ECO:0007669"/>
    <property type="project" value="UniProtKB-KW"/>
</dbReference>
<evidence type="ECO:0000256" key="9">
    <source>
        <dbReference type="ARBA" id="ARBA00023136"/>
    </source>
</evidence>